<keyword evidence="2" id="KW-0732">Signal</keyword>
<feature type="signal peptide" evidence="2">
    <location>
        <begin position="1"/>
        <end position="33"/>
    </location>
</feature>
<dbReference type="EMBL" id="DROP01000105">
    <property type="protein sequence ID" value="HHI88614.1"/>
    <property type="molecule type" value="Genomic_DNA"/>
</dbReference>
<protein>
    <submittedName>
        <fullName evidence="3">Uncharacterized protein</fullName>
    </submittedName>
</protein>
<gene>
    <name evidence="3" type="ORF">ENK01_01555</name>
</gene>
<dbReference type="AlphaFoldDB" id="A0A7V5NWK6"/>
<feature type="region of interest" description="Disordered" evidence="1">
    <location>
        <begin position="172"/>
        <end position="191"/>
    </location>
</feature>
<organism evidence="3">
    <name type="scientific">Hellea balneolensis</name>
    <dbReference type="NCBI Taxonomy" id="287478"/>
    <lineage>
        <taxon>Bacteria</taxon>
        <taxon>Pseudomonadati</taxon>
        <taxon>Pseudomonadota</taxon>
        <taxon>Alphaproteobacteria</taxon>
        <taxon>Maricaulales</taxon>
        <taxon>Robiginitomaculaceae</taxon>
        <taxon>Hellea</taxon>
    </lineage>
</organism>
<reference evidence="3" key="1">
    <citation type="journal article" date="2020" name="mSystems">
        <title>Genome- and Community-Level Interaction Insights into Carbon Utilization and Element Cycling Functions of Hydrothermarchaeota in Hydrothermal Sediment.</title>
        <authorList>
            <person name="Zhou Z."/>
            <person name="Liu Y."/>
            <person name="Xu W."/>
            <person name="Pan J."/>
            <person name="Luo Z.H."/>
            <person name="Li M."/>
        </authorList>
    </citation>
    <scope>NUCLEOTIDE SEQUENCE [LARGE SCALE GENOMIC DNA]</scope>
    <source>
        <strain evidence="3">HyVt-538</strain>
    </source>
</reference>
<comment type="caution">
    <text evidence="3">The sequence shown here is derived from an EMBL/GenBank/DDBJ whole genome shotgun (WGS) entry which is preliminary data.</text>
</comment>
<evidence type="ECO:0000256" key="2">
    <source>
        <dbReference type="SAM" id="SignalP"/>
    </source>
</evidence>
<evidence type="ECO:0000313" key="3">
    <source>
        <dbReference type="EMBL" id="HHI88614.1"/>
    </source>
</evidence>
<proteinExistence type="predicted"/>
<feature type="compositionally biased region" description="Polar residues" evidence="1">
    <location>
        <begin position="66"/>
        <end position="83"/>
    </location>
</feature>
<dbReference type="Proteomes" id="UP000885806">
    <property type="component" value="Unassembled WGS sequence"/>
</dbReference>
<name>A0A7V5NWK6_9PROT</name>
<evidence type="ECO:0000256" key="1">
    <source>
        <dbReference type="SAM" id="MobiDB-lite"/>
    </source>
</evidence>
<accession>A0A7V5NWK6</accession>
<sequence>MTNLTAAPKILRNTLITLGLGFGVSSLALTACAYGPQAQDNEKPKAQQTQGEMTQALNADEEKTQAPVQDETQQPDESNTDMTPETPPSKSGYEGAEAQVEPDTANETEDTASSSPEGDAAKPAPNADQKETGSAEEAINGCFAQPDGKVECLCDTAEHCETLKQSDLCAEGTFWSGENDSGGCTQKARNK</sequence>
<feature type="region of interest" description="Disordered" evidence="1">
    <location>
        <begin position="38"/>
        <end position="139"/>
    </location>
</feature>
<feature type="compositionally biased region" description="Polar residues" evidence="1">
    <location>
        <begin position="46"/>
        <end position="57"/>
    </location>
</feature>
<feature type="chain" id="PRO_5031045933" evidence="2">
    <location>
        <begin position="34"/>
        <end position="191"/>
    </location>
</feature>